<protein>
    <submittedName>
        <fullName evidence="2">Uncharacterized protein</fullName>
    </submittedName>
</protein>
<reference evidence="2 3" key="1">
    <citation type="submission" date="2019-09" db="EMBL/GenBank/DDBJ databases">
        <authorList>
            <person name="Depoorter E."/>
        </authorList>
    </citation>
    <scope>NUCLEOTIDE SEQUENCE [LARGE SCALE GENOMIC DNA]</scope>
    <source>
        <strain evidence="2">R-18109</strain>
    </source>
</reference>
<dbReference type="EMBL" id="CABVQH010000006">
    <property type="protein sequence ID" value="VWC67927.1"/>
    <property type="molecule type" value="Genomic_DNA"/>
</dbReference>
<organism evidence="2 3">
    <name type="scientific">Burkholderia lata (strain ATCC 17760 / DSM 23089 / LMG 22485 / NCIMB 9086 / R18194 / 383)</name>
    <dbReference type="NCBI Taxonomy" id="482957"/>
    <lineage>
        <taxon>Bacteria</taxon>
        <taxon>Pseudomonadati</taxon>
        <taxon>Pseudomonadota</taxon>
        <taxon>Betaproteobacteria</taxon>
        <taxon>Burkholderiales</taxon>
        <taxon>Burkholderiaceae</taxon>
        <taxon>Burkholderia</taxon>
        <taxon>Burkholderia cepacia complex</taxon>
    </lineage>
</organism>
<dbReference type="Proteomes" id="UP000494260">
    <property type="component" value="Unassembled WGS sequence"/>
</dbReference>
<name>A0A6P2UF88_BURL3</name>
<sequence length="209" mass="23027">MKVVRRRVRRGALTRRLFASGLQQAWQIFDGVGGRLQRSDRRHRLRNHTAFGRGYLDRGRREAVWRSGGLAVWRSGGLAVWRSGRIDGVDGVARVRCGRRRPSASPPDARCGRRRPSASPPDTRSRVRTGPGISAHARTLVPDSFGILAHRFEKGDASASRVPRVPRIRALQHPASASASRGRSGSIATSGSLRLAGLRTRRPPLARID</sequence>
<feature type="region of interest" description="Disordered" evidence="1">
    <location>
        <begin position="171"/>
        <end position="209"/>
    </location>
</feature>
<gene>
    <name evidence="2" type="ORF">BLA18109_02262</name>
</gene>
<evidence type="ECO:0000313" key="3">
    <source>
        <dbReference type="Proteomes" id="UP000494260"/>
    </source>
</evidence>
<accession>A0A6P2UF88</accession>
<feature type="compositionally biased region" description="Basic residues" evidence="1">
    <location>
        <begin position="199"/>
        <end position="209"/>
    </location>
</feature>
<feature type="region of interest" description="Disordered" evidence="1">
    <location>
        <begin position="97"/>
        <end position="132"/>
    </location>
</feature>
<evidence type="ECO:0000313" key="2">
    <source>
        <dbReference type="EMBL" id="VWC67927.1"/>
    </source>
</evidence>
<proteinExistence type="predicted"/>
<evidence type="ECO:0000256" key="1">
    <source>
        <dbReference type="SAM" id="MobiDB-lite"/>
    </source>
</evidence>
<feature type="compositionally biased region" description="Low complexity" evidence="1">
    <location>
        <begin position="175"/>
        <end position="192"/>
    </location>
</feature>
<dbReference type="AlphaFoldDB" id="A0A6P2UF88"/>